<dbReference type="GO" id="GO:0016052">
    <property type="term" value="P:carbohydrate catabolic process"/>
    <property type="evidence" value="ECO:0007669"/>
    <property type="project" value="InterPro"/>
</dbReference>
<dbReference type="Proteomes" id="UP001201262">
    <property type="component" value="Unassembled WGS sequence"/>
</dbReference>
<feature type="transmembrane region" description="Helical" evidence="12">
    <location>
        <begin position="434"/>
        <end position="456"/>
    </location>
</feature>
<comment type="similarity">
    <text evidence="3 10">Belongs to the glycosyl hydrolase 76 family.</text>
</comment>
<dbReference type="PANTHER" id="PTHR12145">
    <property type="entry name" value="MANNAN ENDO-1,6-ALPHA-MANNOSIDASE DCW1"/>
    <property type="match status" value="1"/>
</dbReference>
<keyword evidence="12" id="KW-0812">Transmembrane</keyword>
<evidence type="ECO:0000256" key="11">
    <source>
        <dbReference type="SAM" id="MobiDB-lite"/>
    </source>
</evidence>
<dbReference type="PIRSF" id="PIRSF016302">
    <property type="entry name" value="Man_a_manosd"/>
    <property type="match status" value="1"/>
</dbReference>
<evidence type="ECO:0000256" key="5">
    <source>
        <dbReference type="ARBA" id="ARBA00022729"/>
    </source>
</evidence>
<dbReference type="AlphaFoldDB" id="A0AAD4PRX0"/>
<evidence type="ECO:0000256" key="13">
    <source>
        <dbReference type="SAM" id="SignalP"/>
    </source>
</evidence>
<dbReference type="FunFam" id="1.50.10.20:FF:000006">
    <property type="entry name" value="Mannan endo-1,6-alpha-mannosidase"/>
    <property type="match status" value="1"/>
</dbReference>
<dbReference type="RefSeq" id="XP_046066263.1">
    <property type="nucleotide sequence ID" value="XM_046212246.1"/>
</dbReference>
<dbReference type="GO" id="GO:0012505">
    <property type="term" value="C:endomembrane system"/>
    <property type="evidence" value="ECO:0007669"/>
    <property type="project" value="UniProtKB-SubCell"/>
</dbReference>
<keyword evidence="7 12" id="KW-0472">Membrane</keyword>
<feature type="chain" id="PRO_5042141614" description="Mannan endo-1,6-alpha-mannosidase" evidence="13">
    <location>
        <begin position="27"/>
        <end position="458"/>
    </location>
</feature>
<gene>
    <name evidence="14" type="ORF">BGW36DRAFT_307513</name>
</gene>
<dbReference type="Pfam" id="PF03663">
    <property type="entry name" value="Glyco_hydro_76"/>
    <property type="match status" value="1"/>
</dbReference>
<comment type="subcellular location">
    <subcellularLocation>
        <location evidence="2">Endomembrane system</location>
    </subcellularLocation>
</comment>
<feature type="signal peptide" evidence="13">
    <location>
        <begin position="1"/>
        <end position="26"/>
    </location>
</feature>
<proteinExistence type="inferred from homology"/>
<reference evidence="14" key="1">
    <citation type="submission" date="2021-12" db="EMBL/GenBank/DDBJ databases">
        <title>Convergent genome expansion in fungi linked to evolution of root-endophyte symbiosis.</title>
        <authorList>
            <consortium name="DOE Joint Genome Institute"/>
            <person name="Ke Y.-H."/>
            <person name="Bonito G."/>
            <person name="Liao H.-L."/>
            <person name="Looney B."/>
            <person name="Rojas-Flechas A."/>
            <person name="Nash J."/>
            <person name="Hameed K."/>
            <person name="Schadt C."/>
            <person name="Martin F."/>
            <person name="Crous P.W."/>
            <person name="Miettinen O."/>
            <person name="Magnuson J.K."/>
            <person name="Labbe J."/>
            <person name="Jacobson D."/>
            <person name="Doktycz M.J."/>
            <person name="Veneault-Fourrey C."/>
            <person name="Kuo A."/>
            <person name="Mondo S."/>
            <person name="Calhoun S."/>
            <person name="Riley R."/>
            <person name="Ohm R."/>
            <person name="LaButti K."/>
            <person name="Andreopoulos B."/>
            <person name="Pangilinan J."/>
            <person name="Nolan M."/>
            <person name="Tritt A."/>
            <person name="Clum A."/>
            <person name="Lipzen A."/>
            <person name="Daum C."/>
            <person name="Barry K."/>
            <person name="Grigoriev I.V."/>
            <person name="Vilgalys R."/>
        </authorList>
    </citation>
    <scope>NUCLEOTIDE SEQUENCE</scope>
    <source>
        <strain evidence="14">PMI_201</strain>
    </source>
</reference>
<dbReference type="PANTHER" id="PTHR12145:SF36">
    <property type="entry name" value="MANNAN ENDO-1,6-ALPHA-MANNOSIDASE DCW1"/>
    <property type="match status" value="1"/>
</dbReference>
<dbReference type="EC" id="3.2.1.101" evidence="4 10"/>
<organism evidence="14 15">
    <name type="scientific">Talaromyces proteolyticus</name>
    <dbReference type="NCBI Taxonomy" id="1131652"/>
    <lineage>
        <taxon>Eukaryota</taxon>
        <taxon>Fungi</taxon>
        <taxon>Dikarya</taxon>
        <taxon>Ascomycota</taxon>
        <taxon>Pezizomycotina</taxon>
        <taxon>Eurotiomycetes</taxon>
        <taxon>Eurotiomycetidae</taxon>
        <taxon>Eurotiales</taxon>
        <taxon>Trichocomaceae</taxon>
        <taxon>Talaromyces</taxon>
        <taxon>Talaromyces sect. Bacilispori</taxon>
    </lineage>
</organism>
<feature type="region of interest" description="Disordered" evidence="11">
    <location>
        <begin position="396"/>
        <end position="419"/>
    </location>
</feature>
<dbReference type="InterPro" id="IPR005198">
    <property type="entry name" value="Glyco_hydro_76"/>
</dbReference>
<dbReference type="GeneID" id="70242533"/>
<comment type="caution">
    <text evidence="14">The sequence shown here is derived from an EMBL/GenBank/DDBJ whole genome shotgun (WGS) entry which is preliminary data.</text>
</comment>
<accession>A0AAD4PRX0</accession>
<dbReference type="EMBL" id="JAJTJA010000014">
    <property type="protein sequence ID" value="KAH8689980.1"/>
    <property type="molecule type" value="Genomic_DNA"/>
</dbReference>
<dbReference type="GO" id="GO:0008496">
    <property type="term" value="F:mannan endo-1,6-alpha-mannosidase activity"/>
    <property type="evidence" value="ECO:0007669"/>
    <property type="project" value="UniProtKB-UniRule"/>
</dbReference>
<evidence type="ECO:0000256" key="7">
    <source>
        <dbReference type="ARBA" id="ARBA00023136"/>
    </source>
</evidence>
<evidence type="ECO:0000256" key="1">
    <source>
        <dbReference type="ARBA" id="ARBA00001452"/>
    </source>
</evidence>
<sequence length="458" mass="50649">MKLLPDRPRICHLIPALLLGTQVVQGIEVNLDDPHSIKNAAKVVASELMSYYTGYRPGDNPGNLPDPYFWWEAGAMFGAMIDYWAFTGDSTWNNMTIQALLWQAGPTGNFMPSNQTMTEGNDDQAFWGMAAMSAAERNFPNPPADKPQWLAMAQGVFNSQAARWDTSTCSGGLRWQIFTWNNGFNYKNTISNGGFFNIASRLAKYTRNQTYADWAEKSWQWTRDVGFMTPDYRFWDGADDNTNCSNFNQIQWTYNSGIYLLGAANMYNFTNGSDIWKERTLQILNATSVFFSENVMYERACESVGTCQVDQKSFKAYFARWMTATTQMAPFTYDLIMPKIRASALAAAKTCTGGPNGTSCGMKWTEQNYDGSTGVGEQMSALEVLQSNLIQEVLPPFTNSTGGTSKGDPSAGSGGDNLSNKVPVLKEITTMDRAGAGILTTVFLSGILGCAGWMVIDK</sequence>
<keyword evidence="15" id="KW-1185">Reference proteome</keyword>
<keyword evidence="5 13" id="KW-0732">Signal</keyword>
<evidence type="ECO:0000313" key="15">
    <source>
        <dbReference type="Proteomes" id="UP001201262"/>
    </source>
</evidence>
<dbReference type="Gene3D" id="1.50.10.20">
    <property type="match status" value="1"/>
</dbReference>
<dbReference type="InterPro" id="IPR014480">
    <property type="entry name" value="Mannan-1_6-alpha_mannosidase"/>
</dbReference>
<dbReference type="InterPro" id="IPR008928">
    <property type="entry name" value="6-hairpin_glycosidase_sf"/>
</dbReference>
<evidence type="ECO:0000256" key="10">
    <source>
        <dbReference type="PIRNR" id="PIRNR016302"/>
    </source>
</evidence>
<keyword evidence="8" id="KW-0325">Glycoprotein</keyword>
<evidence type="ECO:0000256" key="6">
    <source>
        <dbReference type="ARBA" id="ARBA00022801"/>
    </source>
</evidence>
<evidence type="ECO:0000313" key="14">
    <source>
        <dbReference type="EMBL" id="KAH8689980.1"/>
    </source>
</evidence>
<keyword evidence="12" id="KW-1133">Transmembrane helix</keyword>
<dbReference type="SUPFAM" id="SSF48208">
    <property type="entry name" value="Six-hairpin glycosidases"/>
    <property type="match status" value="1"/>
</dbReference>
<evidence type="ECO:0000256" key="2">
    <source>
        <dbReference type="ARBA" id="ARBA00004308"/>
    </source>
</evidence>
<name>A0AAD4PRX0_9EURO</name>
<evidence type="ECO:0000256" key="8">
    <source>
        <dbReference type="ARBA" id="ARBA00023180"/>
    </source>
</evidence>
<evidence type="ECO:0000256" key="9">
    <source>
        <dbReference type="ARBA" id="ARBA00023295"/>
    </source>
</evidence>
<comment type="catalytic activity">
    <reaction evidence="1 10">
        <text>Random hydrolysis of (1-&gt;6)-alpha-D-mannosidic linkages in unbranched (1-&gt;6)-mannans.</text>
        <dbReference type="EC" id="3.2.1.101"/>
    </reaction>
</comment>
<keyword evidence="9 10" id="KW-0326">Glycosidase</keyword>
<evidence type="ECO:0000256" key="4">
    <source>
        <dbReference type="ARBA" id="ARBA00012350"/>
    </source>
</evidence>
<keyword evidence="6 10" id="KW-0378">Hydrolase</keyword>
<evidence type="ECO:0000256" key="3">
    <source>
        <dbReference type="ARBA" id="ARBA00009699"/>
    </source>
</evidence>
<protein>
    <recommendedName>
        <fullName evidence="4 10">Mannan endo-1,6-alpha-mannosidase</fullName>
        <ecNumber evidence="4 10">3.2.1.101</ecNumber>
    </recommendedName>
</protein>
<dbReference type="GO" id="GO:0009272">
    <property type="term" value="P:fungal-type cell wall biogenesis"/>
    <property type="evidence" value="ECO:0007669"/>
    <property type="project" value="TreeGrafter"/>
</dbReference>
<evidence type="ECO:0000256" key="12">
    <source>
        <dbReference type="SAM" id="Phobius"/>
    </source>
</evidence>